<dbReference type="Proteomes" id="UP000613177">
    <property type="component" value="Unassembled WGS sequence"/>
</dbReference>
<evidence type="ECO:0000313" key="2">
    <source>
        <dbReference type="Proteomes" id="UP000613177"/>
    </source>
</evidence>
<dbReference type="AlphaFoldDB" id="A0A8H7SZ26"/>
<proteinExistence type="predicted"/>
<reference evidence="1" key="1">
    <citation type="submission" date="2021-01" db="EMBL/GenBank/DDBJ databases">
        <title>Metabolic potential, ecology and presence of endohyphal bacteria is reflected in genomic diversity of Mucoromycotina.</title>
        <authorList>
            <person name="Muszewska A."/>
            <person name="Okrasinska A."/>
            <person name="Steczkiewicz K."/>
            <person name="Drgas O."/>
            <person name="Orlowska M."/>
            <person name="Perlinska-Lenart U."/>
            <person name="Aleksandrzak-Piekarczyk T."/>
            <person name="Szatraj K."/>
            <person name="Zielenkiewicz U."/>
            <person name="Pilsyk S."/>
            <person name="Malc E."/>
            <person name="Mieczkowski P."/>
            <person name="Kruszewska J.S."/>
            <person name="Biernat P."/>
            <person name="Pawlowska J."/>
        </authorList>
    </citation>
    <scope>NUCLEOTIDE SEQUENCE</scope>
    <source>
        <strain evidence="1">WA0000018081</strain>
    </source>
</reference>
<organism evidence="1 2">
    <name type="scientific">Thamnidium elegans</name>
    <dbReference type="NCBI Taxonomy" id="101142"/>
    <lineage>
        <taxon>Eukaryota</taxon>
        <taxon>Fungi</taxon>
        <taxon>Fungi incertae sedis</taxon>
        <taxon>Mucoromycota</taxon>
        <taxon>Mucoromycotina</taxon>
        <taxon>Mucoromycetes</taxon>
        <taxon>Mucorales</taxon>
        <taxon>Mucorineae</taxon>
        <taxon>Mucoraceae</taxon>
        <taxon>Thamnidium</taxon>
    </lineage>
</organism>
<keyword evidence="2" id="KW-1185">Reference proteome</keyword>
<sequence>MNEIPLTQGFNTILGPAVLEIDQAIIQVQKSQDDLGKEIERLVAGKPSFFFVPFFFFTYFFVELELFTDIAEPPTLLPCLEKLVDAKKRLSVTNKLLAQTNERVKIIQNEITDIKKD</sequence>
<evidence type="ECO:0000313" key="1">
    <source>
        <dbReference type="EMBL" id="KAG2237105.1"/>
    </source>
</evidence>
<gene>
    <name evidence="1" type="ORF">INT48_004606</name>
</gene>
<name>A0A8H7SZ26_9FUNG</name>
<comment type="caution">
    <text evidence="1">The sequence shown here is derived from an EMBL/GenBank/DDBJ whole genome shotgun (WGS) entry which is preliminary data.</text>
</comment>
<protein>
    <submittedName>
        <fullName evidence="1">Uncharacterized protein</fullName>
    </submittedName>
</protein>
<accession>A0A8H7SZ26</accession>
<dbReference type="EMBL" id="JAEPRE010000009">
    <property type="protein sequence ID" value="KAG2237105.1"/>
    <property type="molecule type" value="Genomic_DNA"/>
</dbReference>